<dbReference type="AlphaFoldDB" id="E2B0J2"/>
<feature type="non-terminal residue" evidence="1">
    <location>
        <position position="1"/>
    </location>
</feature>
<organism evidence="2">
    <name type="scientific">Camponotus floridanus</name>
    <name type="common">Florida carpenter ant</name>
    <dbReference type="NCBI Taxonomy" id="104421"/>
    <lineage>
        <taxon>Eukaryota</taxon>
        <taxon>Metazoa</taxon>
        <taxon>Ecdysozoa</taxon>
        <taxon>Arthropoda</taxon>
        <taxon>Hexapoda</taxon>
        <taxon>Insecta</taxon>
        <taxon>Pterygota</taxon>
        <taxon>Neoptera</taxon>
        <taxon>Endopterygota</taxon>
        <taxon>Hymenoptera</taxon>
        <taxon>Apocrita</taxon>
        <taxon>Aculeata</taxon>
        <taxon>Formicoidea</taxon>
        <taxon>Formicidae</taxon>
        <taxon>Formicinae</taxon>
        <taxon>Camponotus</taxon>
    </lineage>
</organism>
<dbReference type="Proteomes" id="UP000000311">
    <property type="component" value="Unassembled WGS sequence"/>
</dbReference>
<feature type="non-terminal residue" evidence="1">
    <location>
        <position position="33"/>
    </location>
</feature>
<dbReference type="InParanoid" id="E2B0J2"/>
<dbReference type="EMBL" id="GL444618">
    <property type="protein sequence ID" value="EFN60797.1"/>
    <property type="molecule type" value="Genomic_DNA"/>
</dbReference>
<protein>
    <submittedName>
        <fullName evidence="1">Uncharacterized protein</fullName>
    </submittedName>
</protein>
<keyword evidence="2" id="KW-1185">Reference proteome</keyword>
<evidence type="ECO:0000313" key="1">
    <source>
        <dbReference type="EMBL" id="EFN60797.1"/>
    </source>
</evidence>
<proteinExistence type="predicted"/>
<name>E2B0J2_CAMFO</name>
<evidence type="ECO:0000313" key="2">
    <source>
        <dbReference type="Proteomes" id="UP000000311"/>
    </source>
</evidence>
<accession>E2B0J2</accession>
<reference evidence="1 2" key="1">
    <citation type="journal article" date="2010" name="Science">
        <title>Genomic comparison of the ants Camponotus floridanus and Harpegnathos saltator.</title>
        <authorList>
            <person name="Bonasio R."/>
            <person name="Zhang G."/>
            <person name="Ye C."/>
            <person name="Mutti N.S."/>
            <person name="Fang X."/>
            <person name="Qin N."/>
            <person name="Donahue G."/>
            <person name="Yang P."/>
            <person name="Li Q."/>
            <person name="Li C."/>
            <person name="Zhang P."/>
            <person name="Huang Z."/>
            <person name="Berger S.L."/>
            <person name="Reinberg D."/>
            <person name="Wang J."/>
            <person name="Liebig J."/>
        </authorList>
    </citation>
    <scope>NUCLEOTIDE SEQUENCE [LARGE SCALE GENOMIC DNA]</scope>
    <source>
        <strain evidence="2">C129</strain>
    </source>
</reference>
<sequence length="33" mass="4030">YEFSWNDVKILDQDPSFLKRIISEMIDITRQNN</sequence>
<gene>
    <name evidence="1" type="ORF">EAG_00668</name>
</gene>